<dbReference type="InterPro" id="IPR003594">
    <property type="entry name" value="HATPase_dom"/>
</dbReference>
<dbReference type="SUPFAM" id="SSF47384">
    <property type="entry name" value="Homodimeric domain of signal transducing histidine kinase"/>
    <property type="match status" value="1"/>
</dbReference>
<gene>
    <name evidence="5" type="ORF">C7S18_15930</name>
</gene>
<dbReference type="InterPro" id="IPR004358">
    <property type="entry name" value="Sig_transdc_His_kin-like_C"/>
</dbReference>
<dbReference type="AlphaFoldDB" id="A0A2P1PUQ8"/>
<dbReference type="OrthoDB" id="1931120at2"/>
<dbReference type="Gene3D" id="1.10.287.130">
    <property type="match status" value="1"/>
</dbReference>
<keyword evidence="3" id="KW-0597">Phosphoprotein</keyword>
<reference evidence="5 6" key="1">
    <citation type="submission" date="2018-03" db="EMBL/GenBank/DDBJ databases">
        <title>Ahniella affigens gen. nov., sp. nov., a gammaproteobacterium isolated from sandy soil near a stream.</title>
        <authorList>
            <person name="Ko Y."/>
            <person name="Kim J.-H."/>
        </authorList>
    </citation>
    <scope>NUCLEOTIDE SEQUENCE [LARGE SCALE GENOMIC DNA]</scope>
    <source>
        <strain evidence="5 6">D13</strain>
    </source>
</reference>
<evidence type="ECO:0000313" key="6">
    <source>
        <dbReference type="Proteomes" id="UP000241074"/>
    </source>
</evidence>
<evidence type="ECO:0000313" key="5">
    <source>
        <dbReference type="EMBL" id="AVP98585.1"/>
    </source>
</evidence>
<comment type="catalytic activity">
    <reaction evidence="1">
        <text>ATP + protein L-histidine = ADP + protein N-phospho-L-histidine.</text>
        <dbReference type="EC" id="2.7.13.3"/>
    </reaction>
</comment>
<dbReference type="PANTHER" id="PTHR43065">
    <property type="entry name" value="SENSOR HISTIDINE KINASE"/>
    <property type="match status" value="1"/>
</dbReference>
<dbReference type="Pfam" id="PF02518">
    <property type="entry name" value="HATPase_c"/>
    <property type="match status" value="1"/>
</dbReference>
<keyword evidence="6" id="KW-1185">Reference proteome</keyword>
<dbReference type="PANTHER" id="PTHR43065:SF50">
    <property type="entry name" value="HISTIDINE KINASE"/>
    <property type="match status" value="1"/>
</dbReference>
<sequence>MSPLSAILALLSLILAGLAAYLFVKLGKQRAELALLAEDAKKKEASQAQVMHTTKLASLGQMIAGVAHEINTPLGFVKSNAEVIGDLLTEYEQAVAKCMTGVDFLLNADAATFERAKTAVARVRMELANAKGLIEARELLTDSVDGLKQMSALVINLKGFARVDRDGMDLVDINECVQSALTIASHQLRDRVTVTRELAKLPKVRCMPSQINQVFLNLITNAAQAMGEEGRLAVRSRVLTDTIEVSIEDNGAGIPANVLPKIFDPFFTTKKVGEGTGLGLSIVHKIVQGHGGTIRVKSDVGKGTTFFVELPIQQKEARK</sequence>
<feature type="domain" description="Histidine kinase" evidence="4">
    <location>
        <begin position="65"/>
        <end position="314"/>
    </location>
</feature>
<dbReference type="SUPFAM" id="SSF55874">
    <property type="entry name" value="ATPase domain of HSP90 chaperone/DNA topoisomerase II/histidine kinase"/>
    <property type="match status" value="1"/>
</dbReference>
<dbReference type="EMBL" id="CP027860">
    <property type="protein sequence ID" value="AVP98585.1"/>
    <property type="molecule type" value="Genomic_DNA"/>
</dbReference>
<dbReference type="EC" id="2.7.13.3" evidence="2"/>
<dbReference type="PROSITE" id="PS50109">
    <property type="entry name" value="HIS_KIN"/>
    <property type="match status" value="1"/>
</dbReference>
<evidence type="ECO:0000256" key="1">
    <source>
        <dbReference type="ARBA" id="ARBA00000085"/>
    </source>
</evidence>
<dbReference type="GO" id="GO:0000155">
    <property type="term" value="F:phosphorelay sensor kinase activity"/>
    <property type="evidence" value="ECO:0007669"/>
    <property type="project" value="InterPro"/>
</dbReference>
<accession>A0A2P1PUQ8</accession>
<proteinExistence type="predicted"/>
<dbReference type="KEGG" id="xba:C7S18_15930"/>
<dbReference type="InterPro" id="IPR003661">
    <property type="entry name" value="HisK_dim/P_dom"/>
</dbReference>
<dbReference type="SMART" id="SM00387">
    <property type="entry name" value="HATPase_c"/>
    <property type="match status" value="1"/>
</dbReference>
<evidence type="ECO:0000259" key="4">
    <source>
        <dbReference type="PROSITE" id="PS50109"/>
    </source>
</evidence>
<dbReference type="PRINTS" id="PR00344">
    <property type="entry name" value="BCTRLSENSOR"/>
</dbReference>
<dbReference type="InterPro" id="IPR036890">
    <property type="entry name" value="HATPase_C_sf"/>
</dbReference>
<evidence type="ECO:0000256" key="3">
    <source>
        <dbReference type="ARBA" id="ARBA00022553"/>
    </source>
</evidence>
<dbReference type="InterPro" id="IPR036097">
    <property type="entry name" value="HisK_dim/P_sf"/>
</dbReference>
<dbReference type="RefSeq" id="WP_106892506.1">
    <property type="nucleotide sequence ID" value="NZ_CP027860.1"/>
</dbReference>
<dbReference type="CDD" id="cd00082">
    <property type="entry name" value="HisKA"/>
    <property type="match status" value="1"/>
</dbReference>
<reference evidence="5 6" key="2">
    <citation type="submission" date="2018-03" db="EMBL/GenBank/DDBJ databases">
        <authorList>
            <person name="Keele B.F."/>
        </authorList>
    </citation>
    <scope>NUCLEOTIDE SEQUENCE [LARGE SCALE GENOMIC DNA]</scope>
    <source>
        <strain evidence="5 6">D13</strain>
    </source>
</reference>
<dbReference type="Gene3D" id="3.30.565.10">
    <property type="entry name" value="Histidine kinase-like ATPase, C-terminal domain"/>
    <property type="match status" value="1"/>
</dbReference>
<evidence type="ECO:0000256" key="2">
    <source>
        <dbReference type="ARBA" id="ARBA00012438"/>
    </source>
</evidence>
<organism evidence="5 6">
    <name type="scientific">Ahniella affigens</name>
    <dbReference type="NCBI Taxonomy" id="2021234"/>
    <lineage>
        <taxon>Bacteria</taxon>
        <taxon>Pseudomonadati</taxon>
        <taxon>Pseudomonadota</taxon>
        <taxon>Gammaproteobacteria</taxon>
        <taxon>Lysobacterales</taxon>
        <taxon>Rhodanobacteraceae</taxon>
        <taxon>Ahniella</taxon>
    </lineage>
</organism>
<protein>
    <recommendedName>
        <fullName evidence="2">histidine kinase</fullName>
        <ecNumber evidence="2">2.7.13.3</ecNumber>
    </recommendedName>
</protein>
<name>A0A2P1PUQ8_9GAMM</name>
<dbReference type="InterPro" id="IPR005467">
    <property type="entry name" value="His_kinase_dom"/>
</dbReference>
<dbReference type="Proteomes" id="UP000241074">
    <property type="component" value="Chromosome"/>
</dbReference>